<keyword evidence="2" id="KW-1185">Reference proteome</keyword>
<proteinExistence type="predicted"/>
<evidence type="ECO:0000313" key="1">
    <source>
        <dbReference type="EMBL" id="KAK5622992.1"/>
    </source>
</evidence>
<dbReference type="AlphaFoldDB" id="A0AAV9SNX6"/>
<comment type="caution">
    <text evidence="1">The sequence shown here is derived from an EMBL/GenBank/DDBJ whole genome shotgun (WGS) entry which is preliminary data.</text>
</comment>
<sequence>MLCQVLGTTPCCSSRESPFHSYLQSRSSEINSWKHLTIADLPVHPPTPHAQLKHSCSRITQRECQHCESPCHCFYQTLPQWADLPPPTSHHPPPEN</sequence>
<accession>A0AAV9SNX6</accession>
<protein>
    <submittedName>
        <fullName evidence="1">Uncharacterized protein</fullName>
    </submittedName>
</protein>
<dbReference type="EMBL" id="JAHHUM010000060">
    <property type="protein sequence ID" value="KAK5622992.1"/>
    <property type="molecule type" value="Genomic_DNA"/>
</dbReference>
<evidence type="ECO:0000313" key="2">
    <source>
        <dbReference type="Proteomes" id="UP001311232"/>
    </source>
</evidence>
<reference evidence="1 2" key="1">
    <citation type="submission" date="2021-06" db="EMBL/GenBank/DDBJ databases">
        <authorList>
            <person name="Palmer J.M."/>
        </authorList>
    </citation>
    <scope>NUCLEOTIDE SEQUENCE [LARGE SCALE GENOMIC DNA]</scope>
    <source>
        <strain evidence="1 2">MEX-2019</strain>
        <tissue evidence="1">Muscle</tissue>
    </source>
</reference>
<dbReference type="Proteomes" id="UP001311232">
    <property type="component" value="Unassembled WGS sequence"/>
</dbReference>
<name>A0AAV9SNX6_9TELE</name>
<organism evidence="1 2">
    <name type="scientific">Crenichthys baileyi</name>
    <name type="common">White River springfish</name>
    <dbReference type="NCBI Taxonomy" id="28760"/>
    <lineage>
        <taxon>Eukaryota</taxon>
        <taxon>Metazoa</taxon>
        <taxon>Chordata</taxon>
        <taxon>Craniata</taxon>
        <taxon>Vertebrata</taxon>
        <taxon>Euteleostomi</taxon>
        <taxon>Actinopterygii</taxon>
        <taxon>Neopterygii</taxon>
        <taxon>Teleostei</taxon>
        <taxon>Neoteleostei</taxon>
        <taxon>Acanthomorphata</taxon>
        <taxon>Ovalentaria</taxon>
        <taxon>Atherinomorphae</taxon>
        <taxon>Cyprinodontiformes</taxon>
        <taxon>Goodeidae</taxon>
        <taxon>Crenichthys</taxon>
    </lineage>
</organism>
<gene>
    <name evidence="1" type="ORF">CRENBAI_021583</name>
</gene>